<dbReference type="PANTHER" id="PTHR11236:SF49">
    <property type="entry name" value="ANTHRANILATE SYNTHASE COMPONENT 1"/>
    <property type="match status" value="1"/>
</dbReference>
<evidence type="ECO:0000256" key="7">
    <source>
        <dbReference type="ARBA" id="ARBA00047683"/>
    </source>
</evidence>
<organism evidence="11 12">
    <name type="scientific">Alteromonas macleodii (strain English Channel 673)</name>
    <dbReference type="NCBI Taxonomy" id="1004788"/>
    <lineage>
        <taxon>Bacteria</taxon>
        <taxon>Pseudomonadati</taxon>
        <taxon>Pseudomonadota</taxon>
        <taxon>Gammaproteobacteria</taxon>
        <taxon>Alteromonadales</taxon>
        <taxon>Alteromonadaceae</taxon>
        <taxon>Alteromonas/Salinimonas group</taxon>
        <taxon>Alteromonas</taxon>
    </lineage>
</organism>
<dbReference type="GO" id="GO:0046872">
    <property type="term" value="F:metal ion binding"/>
    <property type="evidence" value="ECO:0007669"/>
    <property type="project" value="UniProtKB-KW"/>
</dbReference>
<dbReference type="KEGG" id="amg:AMEC673_06545"/>
<feature type="domain" description="Chorismate-utilising enzyme C-terminal" evidence="9">
    <location>
        <begin position="289"/>
        <end position="549"/>
    </location>
</feature>
<evidence type="ECO:0000256" key="2">
    <source>
        <dbReference type="ARBA" id="ARBA00009562"/>
    </source>
</evidence>
<evidence type="ECO:0000256" key="3">
    <source>
        <dbReference type="ARBA" id="ARBA00012266"/>
    </source>
</evidence>
<dbReference type="GO" id="GO:0004049">
    <property type="term" value="F:anthranilate synthase activity"/>
    <property type="evidence" value="ECO:0007669"/>
    <property type="project" value="UniProtKB-EC"/>
</dbReference>
<dbReference type="Gene3D" id="3.60.120.10">
    <property type="entry name" value="Anthranilate synthase"/>
    <property type="match status" value="1"/>
</dbReference>
<dbReference type="AlphaFoldDB" id="A0AB32ZWS5"/>
<evidence type="ECO:0000256" key="8">
    <source>
        <dbReference type="SAM" id="MobiDB-lite"/>
    </source>
</evidence>
<comment type="similarity">
    <text evidence="2">Belongs to the anthranilate synthase component I family.</text>
</comment>
<dbReference type="SUPFAM" id="SSF56322">
    <property type="entry name" value="ADC synthase"/>
    <property type="match status" value="1"/>
</dbReference>
<dbReference type="EC" id="4.1.3.27" evidence="3"/>
<dbReference type="InterPro" id="IPR006805">
    <property type="entry name" value="Anth_synth_I_N"/>
</dbReference>
<evidence type="ECO:0000259" key="9">
    <source>
        <dbReference type="Pfam" id="PF00425"/>
    </source>
</evidence>
<dbReference type="InterPro" id="IPR015890">
    <property type="entry name" value="Chorismate_C"/>
</dbReference>
<dbReference type="PANTHER" id="PTHR11236">
    <property type="entry name" value="AMINOBENZOATE/ANTHRANILATE SYNTHASE"/>
    <property type="match status" value="1"/>
</dbReference>
<feature type="domain" description="Anthranilate synthase component I N-terminal" evidence="10">
    <location>
        <begin position="24"/>
        <end position="200"/>
    </location>
</feature>
<evidence type="ECO:0000256" key="1">
    <source>
        <dbReference type="ARBA" id="ARBA00001946"/>
    </source>
</evidence>
<dbReference type="RefSeq" id="WP_014976093.1">
    <property type="nucleotide sequence ID" value="NC_018678.1"/>
</dbReference>
<dbReference type="Proteomes" id="UP000006296">
    <property type="component" value="Chromosome"/>
</dbReference>
<comment type="cofactor">
    <cofactor evidence="1">
        <name>Mg(2+)</name>
        <dbReference type="ChEBI" id="CHEBI:18420"/>
    </cofactor>
</comment>
<dbReference type="InterPro" id="IPR005257">
    <property type="entry name" value="Anth_synth_I_TrpE"/>
</dbReference>
<protein>
    <recommendedName>
        <fullName evidence="3">anthranilate synthase</fullName>
        <ecNumber evidence="3">4.1.3.27</ecNumber>
    </recommendedName>
</protein>
<evidence type="ECO:0000256" key="5">
    <source>
        <dbReference type="ARBA" id="ARBA00022842"/>
    </source>
</evidence>
<evidence type="ECO:0000313" key="12">
    <source>
        <dbReference type="Proteomes" id="UP000006296"/>
    </source>
</evidence>
<sequence length="578" mass="62887">MSLAELGISPGKVETIEQVGHYVDDPLSAFAHLCGNKNNALLLESAEIDSKDDLQSLLMVDAALRMECRGNRVEVKALTGNGASVLPLFVDHAPDGLHTKERTDTSITLVCDEADGELDEDSRLKAASVMDALRIVINKITPIRQHPHAVFLGGVFAYDMLAGFEKLPDVAEGENDCPDFVFYLAETLITVDHQTRETHLIGSVFSGQDVAQQYFAIAQRLEAIHQQLHDMPAEPVLVGANTAKIADVESEAQSGQSLVSDSENSNETENGQSLSSFDPSVEVSVDLSDEQFCNHVLDLKQHILAGDIFQVVPSRTFSLPCPSPLLAYAKLKESNPSPYMFYMQDAAFSIFGASPESALKYERESNQVEIYPIAGTRPRGKRPDGSIDRDLDSRIELNLREDTKEKSEHIMLVDLARNDVAKVSRPGTRYVKDLLKVDRYSHVMHLVSRVVGQLRDDLDPLHAYQACMNMGTLVGAPKVSAATLIREVEKKRRGSYGGAVGYLNGQGDMDTCIVIRSAFVKNGTAYIQAGAGVVYDSVPQAEADETRAKAQAVIGAVKAALQEEAESINVALNEGGNA</sequence>
<evidence type="ECO:0000256" key="6">
    <source>
        <dbReference type="ARBA" id="ARBA00023239"/>
    </source>
</evidence>
<name>A0AB32ZWS5_ALTME</name>
<comment type="catalytic activity">
    <reaction evidence="7">
        <text>chorismate + L-glutamine = anthranilate + pyruvate + L-glutamate + H(+)</text>
        <dbReference type="Rhea" id="RHEA:21732"/>
        <dbReference type="ChEBI" id="CHEBI:15361"/>
        <dbReference type="ChEBI" id="CHEBI:15378"/>
        <dbReference type="ChEBI" id="CHEBI:16567"/>
        <dbReference type="ChEBI" id="CHEBI:29748"/>
        <dbReference type="ChEBI" id="CHEBI:29985"/>
        <dbReference type="ChEBI" id="CHEBI:58359"/>
        <dbReference type="EC" id="4.1.3.27"/>
    </reaction>
</comment>
<evidence type="ECO:0000256" key="4">
    <source>
        <dbReference type="ARBA" id="ARBA00022723"/>
    </source>
</evidence>
<reference evidence="12" key="1">
    <citation type="journal article" date="2012" name="Sci. Rep.">
        <title>Genomes of surface isolates of Alteromonas macleodii: the life of a widespread marine opportunistic copiotroph.</title>
        <authorList>
            <person name="Lopez-Perez M."/>
            <person name="Gonzaga A."/>
            <person name="Martin-Cuadrado A.B."/>
            <person name="Onyshchenko O."/>
            <person name="Ghavidel A."/>
            <person name="Ghai R."/>
            <person name="Rodriguez-Valera F."/>
        </authorList>
    </citation>
    <scope>NUCLEOTIDE SEQUENCE [LARGE SCALE GENOMIC DNA]</scope>
    <source>
        <strain evidence="12">English Channel 673</strain>
    </source>
</reference>
<dbReference type="EMBL" id="CP003844">
    <property type="protein sequence ID" value="AFT74004.1"/>
    <property type="molecule type" value="Genomic_DNA"/>
</dbReference>
<evidence type="ECO:0000313" key="11">
    <source>
        <dbReference type="EMBL" id="AFT74004.1"/>
    </source>
</evidence>
<dbReference type="Pfam" id="PF00425">
    <property type="entry name" value="Chorismate_bind"/>
    <property type="match status" value="1"/>
</dbReference>
<keyword evidence="4" id="KW-0479">Metal-binding</keyword>
<keyword evidence="5" id="KW-0460">Magnesium</keyword>
<proteinExistence type="inferred from homology"/>
<feature type="region of interest" description="Disordered" evidence="8">
    <location>
        <begin position="252"/>
        <end position="277"/>
    </location>
</feature>
<dbReference type="PRINTS" id="PR00095">
    <property type="entry name" value="ANTSNTHASEI"/>
</dbReference>
<evidence type="ECO:0000259" key="10">
    <source>
        <dbReference type="Pfam" id="PF04715"/>
    </source>
</evidence>
<dbReference type="InterPro" id="IPR005801">
    <property type="entry name" value="ADC_synthase"/>
</dbReference>
<dbReference type="NCBIfam" id="TIGR00565">
    <property type="entry name" value="trpE_proteo"/>
    <property type="match status" value="1"/>
</dbReference>
<dbReference type="Pfam" id="PF04715">
    <property type="entry name" value="Anth_synt_I_N"/>
    <property type="match status" value="1"/>
</dbReference>
<gene>
    <name evidence="11" type="ordered locus">AMEC673_06545</name>
</gene>
<accession>A0AB32ZWS5</accession>
<keyword evidence="6 11" id="KW-0456">Lyase</keyword>
<dbReference type="InterPro" id="IPR019999">
    <property type="entry name" value="Anth_synth_I-like"/>
</dbReference>
<dbReference type="NCBIfam" id="NF010079">
    <property type="entry name" value="PRK13564.1"/>
    <property type="match status" value="1"/>
</dbReference>
<dbReference type="GO" id="GO:0000162">
    <property type="term" value="P:L-tryptophan biosynthetic process"/>
    <property type="evidence" value="ECO:0007669"/>
    <property type="project" value="TreeGrafter"/>
</dbReference>